<keyword evidence="1" id="KW-0175">Coiled coil</keyword>
<dbReference type="Proteomes" id="UP000596248">
    <property type="component" value="Chromosome"/>
</dbReference>
<proteinExistence type="predicted"/>
<name>A0ABX7FKL5_BRECH</name>
<dbReference type="RefSeq" id="WP_203353743.1">
    <property type="nucleotide sequence ID" value="NZ_CP069127.1"/>
</dbReference>
<dbReference type="PROSITE" id="PS51257">
    <property type="entry name" value="PROKAR_LIPOPROTEIN"/>
    <property type="match status" value="1"/>
</dbReference>
<reference evidence="2 3" key="1">
    <citation type="submission" date="2021-01" db="EMBL/GenBank/DDBJ databases">
        <title>Identification of strong promoters based on the transcriptome of Brevibacillus choshinensis.</title>
        <authorList>
            <person name="Yao D."/>
            <person name="Zhang K."/>
            <person name="Wu J."/>
        </authorList>
    </citation>
    <scope>NUCLEOTIDE SEQUENCE [LARGE SCALE GENOMIC DNA]</scope>
    <source>
        <strain evidence="2 3">HPD31-SP3</strain>
    </source>
</reference>
<protein>
    <submittedName>
        <fullName evidence="2">Uncharacterized protein</fullName>
    </submittedName>
</protein>
<accession>A0ABX7FKL5</accession>
<sequence>MKKFIIGVVTGIFLMACFAWISNFMGISLIKGKEIVLPSNQHNQLENKLKDLTQIIEKKEDEHKTQKESLDQIKKDLNSYAKVVSTVVQGEVFPFEIISDTSEETIVFSPNYIREVPENTDLQKLYLIRLTNELAAVKGAKITFWSNKDDALLYSTGDKETNGTEGWVGQNSKFGTMLKVGDSVYLWHHLGVHEKDSVTFGIYQIKE</sequence>
<keyword evidence="3" id="KW-1185">Reference proteome</keyword>
<organism evidence="2 3">
    <name type="scientific">Brevibacillus choshinensis</name>
    <dbReference type="NCBI Taxonomy" id="54911"/>
    <lineage>
        <taxon>Bacteria</taxon>
        <taxon>Bacillati</taxon>
        <taxon>Bacillota</taxon>
        <taxon>Bacilli</taxon>
        <taxon>Bacillales</taxon>
        <taxon>Paenibacillaceae</taxon>
        <taxon>Brevibacillus</taxon>
    </lineage>
</organism>
<evidence type="ECO:0000313" key="3">
    <source>
        <dbReference type="Proteomes" id="UP000596248"/>
    </source>
</evidence>
<feature type="coiled-coil region" evidence="1">
    <location>
        <begin position="42"/>
        <end position="76"/>
    </location>
</feature>
<dbReference type="EMBL" id="CP069127">
    <property type="protein sequence ID" value="QRG66677.1"/>
    <property type="molecule type" value="Genomic_DNA"/>
</dbReference>
<gene>
    <name evidence="2" type="ORF">JNE38_24720</name>
</gene>
<evidence type="ECO:0000313" key="2">
    <source>
        <dbReference type="EMBL" id="QRG66677.1"/>
    </source>
</evidence>
<evidence type="ECO:0000256" key="1">
    <source>
        <dbReference type="SAM" id="Coils"/>
    </source>
</evidence>